<proteinExistence type="predicted"/>
<evidence type="ECO:0000313" key="2">
    <source>
        <dbReference type="EMBL" id="KIJ23214.1"/>
    </source>
</evidence>
<evidence type="ECO:0000259" key="1">
    <source>
        <dbReference type="PROSITE" id="PS50181"/>
    </source>
</evidence>
<evidence type="ECO:0000313" key="3">
    <source>
        <dbReference type="Proteomes" id="UP000054279"/>
    </source>
</evidence>
<dbReference type="PROSITE" id="PS50181">
    <property type="entry name" value="FBOX"/>
    <property type="match status" value="1"/>
</dbReference>
<gene>
    <name evidence="2" type="ORF">M422DRAFT_786240</name>
</gene>
<keyword evidence="3" id="KW-1185">Reference proteome</keyword>
<name>A0A0C9TMX3_SPHS4</name>
<protein>
    <recommendedName>
        <fullName evidence="1">F-box domain-containing protein</fullName>
    </recommendedName>
</protein>
<dbReference type="Proteomes" id="UP000054279">
    <property type="component" value="Unassembled WGS sequence"/>
</dbReference>
<dbReference type="OrthoDB" id="2687876at2759"/>
<organism evidence="2 3">
    <name type="scientific">Sphaerobolus stellatus (strain SS14)</name>
    <dbReference type="NCBI Taxonomy" id="990650"/>
    <lineage>
        <taxon>Eukaryota</taxon>
        <taxon>Fungi</taxon>
        <taxon>Dikarya</taxon>
        <taxon>Basidiomycota</taxon>
        <taxon>Agaricomycotina</taxon>
        <taxon>Agaricomycetes</taxon>
        <taxon>Phallomycetidae</taxon>
        <taxon>Geastrales</taxon>
        <taxon>Sphaerobolaceae</taxon>
        <taxon>Sphaerobolus</taxon>
    </lineage>
</organism>
<dbReference type="AlphaFoldDB" id="A0A0C9TMX3"/>
<dbReference type="EMBL" id="KN837756">
    <property type="protein sequence ID" value="KIJ23214.1"/>
    <property type="molecule type" value="Genomic_DNA"/>
</dbReference>
<dbReference type="HOGENOM" id="CLU_716044_0_0_1"/>
<reference evidence="2 3" key="1">
    <citation type="submission" date="2014-06" db="EMBL/GenBank/DDBJ databases">
        <title>Evolutionary Origins and Diversification of the Mycorrhizal Mutualists.</title>
        <authorList>
            <consortium name="DOE Joint Genome Institute"/>
            <consortium name="Mycorrhizal Genomics Consortium"/>
            <person name="Kohler A."/>
            <person name="Kuo A."/>
            <person name="Nagy L.G."/>
            <person name="Floudas D."/>
            <person name="Copeland A."/>
            <person name="Barry K.W."/>
            <person name="Cichocki N."/>
            <person name="Veneault-Fourrey C."/>
            <person name="LaButti K."/>
            <person name="Lindquist E.A."/>
            <person name="Lipzen A."/>
            <person name="Lundell T."/>
            <person name="Morin E."/>
            <person name="Murat C."/>
            <person name="Riley R."/>
            <person name="Ohm R."/>
            <person name="Sun H."/>
            <person name="Tunlid A."/>
            <person name="Henrissat B."/>
            <person name="Grigoriev I.V."/>
            <person name="Hibbett D.S."/>
            <person name="Martin F."/>
        </authorList>
    </citation>
    <scope>NUCLEOTIDE SEQUENCE [LARGE SCALE GENOMIC DNA]</scope>
    <source>
        <strain evidence="2 3">SS14</strain>
    </source>
</reference>
<dbReference type="InterPro" id="IPR001810">
    <property type="entry name" value="F-box_dom"/>
</dbReference>
<sequence>MDNSIYRCPLLQYSSTDLPTSSLLPTVTAQDSPFGDASDLDLLSSLAYRRSDLDDGVINAILYFPSHYPVHYYPSMGLFDWLPRFILEDILLDVDLMTLVRCRELNSRAEALIDDITTYRRLRQSAGNAVAALLCSGAASFFSTRYVYSLMVLTSACNTCGQFGGFLFIPQGVRCCMYCLLTRPEFLPMSKHTAKRVFWLSETAFRDGSIPVMEGLSGLYGLHERRAVSRKRLFVSVALVKEKAAKNLTPRMVQQMENVENIDDEHNANAGMAYEFEDPRSVVHATHLTRLQCAVPFPFVDIFAAGPIIQTGISCRGCKQVATWVPYMFSAEKKRRAIEMELRMYTEDDFLEHIKGCEVAQQLWKKVICEAVNGEKVDPSISPSST</sequence>
<feature type="domain" description="F-box" evidence="1">
    <location>
        <begin position="76"/>
        <end position="122"/>
    </location>
</feature>
<accession>A0A0C9TMX3</accession>